<reference evidence="11" key="2">
    <citation type="submission" date="2018-07" db="EMBL/GenBank/DDBJ databases">
        <authorList>
            <consortium name="GenomeTrakr network: Whole genome sequencing for foodborne pathogen traceback"/>
        </authorList>
    </citation>
    <scope>NUCLEOTIDE SEQUENCE</scope>
    <source>
        <strain evidence="9">FDA00002889</strain>
        <strain evidence="11">FDA00004442</strain>
        <strain evidence="2">FDA00004931</strain>
        <strain evidence="10">FDA00005019</strain>
        <strain evidence="8">FDA00008985</strain>
        <strain evidence="3">NY-17539</strain>
        <strain evidence="5">WAPHL-SAL-A01132</strain>
    </source>
</reference>
<gene>
    <name evidence="7" type="ORF">A0E85_24765</name>
    <name evidence="8" type="ORF">AA192_23450</name>
    <name evidence="9" type="ORF">AE408_22850</name>
    <name evidence="11" type="ORF">AL785_23825</name>
    <name evidence="2" type="ORF">AMA87_22825</name>
    <name evidence="10" type="ORF">AMB70_23805</name>
    <name evidence="5" type="ORF">ASA99_23895</name>
    <name evidence="12" type="ORF">B0986_23035</name>
    <name evidence="4" type="ORF">D5822_24640</name>
    <name evidence="6" type="ORF">DT219_24520</name>
    <name evidence="21" type="ORF">E5F22_01620</name>
    <name evidence="18" type="ORF">G2781_23970</name>
    <name evidence="19" type="ORF">G2786_23660</name>
    <name evidence="13" type="ORF">G2801_24415</name>
    <name evidence="14" type="ORF">G2891_23155</name>
    <name evidence="17" type="ORF">G2901_24180</name>
    <name evidence="15" type="ORF">G2907_25580</name>
    <name evidence="16" type="ORF">G2909_23200</name>
    <name evidence="20" type="ORF">GNA61_004697</name>
    <name evidence="3" type="ORF">IL86_23725</name>
</gene>
<accession>A0A3V5TTY8</accession>
<dbReference type="EMBL" id="CP038593">
    <property type="protein sequence ID" value="QBY61466.1"/>
    <property type="molecule type" value="Genomic_DNA"/>
</dbReference>
<evidence type="ECO:0000313" key="3">
    <source>
        <dbReference type="EMBL" id="EBM9625504.1"/>
    </source>
</evidence>
<evidence type="ECO:0000313" key="12">
    <source>
        <dbReference type="EMBL" id="EDF6267525.1"/>
    </source>
</evidence>
<sequence>MPELNFFADKNLIFEHSLHGLSRNQIDTLVPHDFKGKDFFVKFYLSNNGGYFSGGAYFYRDIFYTIKPNDYNLMEIEGFNFIQSSPDEESPFLLSINEVWDIKRKYSKSIKEFAKRHFPFAGDAGDNDYWLDMESGNVKYIRWESDDNPDNAIIVAPTFYDFCMSIQATRRIN</sequence>
<dbReference type="EMBL" id="DAAQUA010000027">
    <property type="protein sequence ID" value="HAE0878522.1"/>
    <property type="molecule type" value="Genomic_DNA"/>
</dbReference>
<evidence type="ECO:0000313" key="6">
    <source>
        <dbReference type="EMBL" id="EBX9453879.1"/>
    </source>
</evidence>
<dbReference type="InterPro" id="IPR037883">
    <property type="entry name" value="Knr4/Smi1-like_sf"/>
</dbReference>
<evidence type="ECO:0000313" key="5">
    <source>
        <dbReference type="EMBL" id="EBV9743592.1"/>
    </source>
</evidence>
<reference evidence="12" key="3">
    <citation type="submission" date="2018-07" db="EMBL/GenBank/DDBJ databases">
        <authorList>
            <consortium name="PulseNet: The National Subtyping Network for Foodborne Disease Surveillance"/>
            <person name="Tarr C.L."/>
            <person name="Trees E."/>
            <person name="Katz L.S."/>
            <person name="Carleton-Romer H.A."/>
            <person name="Stroika S."/>
            <person name="Kucerova Z."/>
            <person name="Roache K.F."/>
            <person name="Sabol A.L."/>
            <person name="Besser J."/>
            <person name="Gerner-Smidt P."/>
        </authorList>
    </citation>
    <scope>NUCLEOTIDE SEQUENCE</scope>
    <source>
        <strain evidence="12">2017K-0051</strain>
    </source>
</reference>
<proteinExistence type="predicted"/>
<dbReference type="EMBL" id="DAAQSU010000042">
    <property type="protein sequence ID" value="HAE0723726.1"/>
    <property type="molecule type" value="Genomic_DNA"/>
</dbReference>
<feature type="domain" description="Knr4/Smi1-like" evidence="1">
    <location>
        <begin position="40"/>
        <end position="162"/>
    </location>
</feature>
<dbReference type="EMBL" id="AAKQKN010000040">
    <property type="protein sequence ID" value="ECU5905258.1"/>
    <property type="molecule type" value="Genomic_DNA"/>
</dbReference>
<evidence type="ECO:0000259" key="1">
    <source>
        <dbReference type="Pfam" id="PF09346"/>
    </source>
</evidence>
<dbReference type="EMBL" id="AAKXGG010000035">
    <property type="protein sequence ID" value="ECW6306787.1"/>
    <property type="molecule type" value="Genomic_DNA"/>
</dbReference>
<evidence type="ECO:0000313" key="19">
    <source>
        <dbReference type="EMBL" id="HAE1184349.1"/>
    </source>
</evidence>
<evidence type="ECO:0000313" key="2">
    <source>
        <dbReference type="EMBL" id="EBM6344044.1"/>
    </source>
</evidence>
<dbReference type="AlphaFoldDB" id="A0A3V5TTY8"/>
<evidence type="ECO:0000313" key="16">
    <source>
        <dbReference type="EMBL" id="HAE0878522.1"/>
    </source>
</evidence>
<dbReference type="EMBL" id="AAMBKR010000042">
    <property type="protein sequence ID" value="EDF6267525.1"/>
    <property type="molecule type" value="Genomic_DNA"/>
</dbReference>
<dbReference type="EMBL" id="DAAQTU010000051">
    <property type="protein sequence ID" value="HAE0846580.1"/>
    <property type="molecule type" value="Genomic_DNA"/>
</dbReference>
<dbReference type="InterPro" id="IPR018958">
    <property type="entry name" value="Knr4/Smi1-like_dom"/>
</dbReference>
<dbReference type="EMBL" id="AAHGYF010000037">
    <property type="protein sequence ID" value="EBV9743592.1"/>
    <property type="molecule type" value="Genomic_DNA"/>
</dbReference>
<dbReference type="EMBL" id="DAAQVP010000035">
    <property type="protein sequence ID" value="HAE1051857.1"/>
    <property type="molecule type" value="Genomic_DNA"/>
</dbReference>
<dbReference type="EMBL" id="DAAQTQ010000024">
    <property type="protein sequence ID" value="HAE0818512.1"/>
    <property type="molecule type" value="Genomic_DNA"/>
</dbReference>
<dbReference type="EMBL" id="DAAQUH010000045">
    <property type="protein sequence ID" value="HAE0896789.1"/>
    <property type="molecule type" value="Genomic_DNA"/>
</dbReference>
<evidence type="ECO:0000313" key="18">
    <source>
        <dbReference type="EMBL" id="HAE1051857.1"/>
    </source>
</evidence>
<dbReference type="Proteomes" id="UP000295223">
    <property type="component" value="Chromosome"/>
</dbReference>
<dbReference type="EMBL" id="AAHMSB010000074">
    <property type="protein sequence ID" value="EBX9453879.1"/>
    <property type="molecule type" value="Genomic_DNA"/>
</dbReference>
<evidence type="ECO:0000313" key="11">
    <source>
        <dbReference type="EMBL" id="ECZ7738193.1"/>
    </source>
</evidence>
<dbReference type="EMBL" id="AAGDFW010000077">
    <property type="protein sequence ID" value="EBM6344044.1"/>
    <property type="molecule type" value="Genomic_DNA"/>
</dbReference>
<dbReference type="EMBL" id="DAAQWR010000030">
    <property type="protein sequence ID" value="HAE1184349.1"/>
    <property type="molecule type" value="Genomic_DNA"/>
</dbReference>
<reference evidence="6" key="5">
    <citation type="submission" date="2018-07" db="EMBL/GenBank/DDBJ databases">
        <authorList>
            <person name="Ashton P.M."/>
            <person name="Dallman T."/>
            <person name="Nair S."/>
            <person name="De Pinna E."/>
            <person name="Peters T."/>
            <person name="Grant K."/>
        </authorList>
    </citation>
    <scope>NUCLEOTIDE SEQUENCE</scope>
    <source>
        <strain evidence="6">164940</strain>
        <strain evidence="4">271131</strain>
    </source>
</reference>
<evidence type="ECO:0000313" key="4">
    <source>
        <dbReference type="EMBL" id="EBS0945726.1"/>
    </source>
</evidence>
<evidence type="ECO:0000313" key="17">
    <source>
        <dbReference type="EMBL" id="HAE0896789.1"/>
    </source>
</evidence>
<dbReference type="EMBL" id="AAKWII010000026">
    <property type="protein sequence ID" value="ECW4162025.1"/>
    <property type="molecule type" value="Genomic_DNA"/>
</dbReference>
<evidence type="ECO:0000313" key="10">
    <source>
        <dbReference type="EMBL" id="ECW6306787.1"/>
    </source>
</evidence>
<dbReference type="Gene3D" id="3.40.1580.10">
    <property type="entry name" value="SMI1/KNR4-like"/>
    <property type="match status" value="1"/>
</dbReference>
<evidence type="ECO:0000313" key="22">
    <source>
        <dbReference type="Proteomes" id="UP000295223"/>
    </source>
</evidence>
<dbReference type="EMBL" id="AAGUJP010000049">
    <property type="protein sequence ID" value="EBS0945726.1"/>
    <property type="molecule type" value="Genomic_DNA"/>
</dbReference>
<evidence type="ECO:0000313" key="13">
    <source>
        <dbReference type="EMBL" id="HAE0723726.1"/>
    </source>
</evidence>
<evidence type="ECO:0000313" key="8">
    <source>
        <dbReference type="EMBL" id="ECW4162025.1"/>
    </source>
</evidence>
<evidence type="ECO:0000313" key="14">
    <source>
        <dbReference type="EMBL" id="HAE0818512.1"/>
    </source>
</evidence>
<dbReference type="EMBL" id="AALHUE010000038">
    <property type="protein sequence ID" value="ECZ7738193.1"/>
    <property type="molecule type" value="Genomic_DNA"/>
</dbReference>
<evidence type="ECO:0000313" key="15">
    <source>
        <dbReference type="EMBL" id="HAE0846580.1"/>
    </source>
</evidence>
<name>A0A3V5TTY8_SALSE</name>
<reference evidence="13" key="7">
    <citation type="submission" date="2019-04" db="EMBL/GenBank/DDBJ databases">
        <authorList>
            <consortium name="NCBI Pathogen Detection Project"/>
        </authorList>
    </citation>
    <scope>NUCLEOTIDE SEQUENCE</scope>
    <source>
        <strain evidence="20">NVSL 6673</strain>
        <strain evidence="13">Salmonella enterica</strain>
    </source>
</reference>
<dbReference type="EMBL" id="AAGEHA010000041">
    <property type="protein sequence ID" value="EBM9625504.1"/>
    <property type="molecule type" value="Genomic_DNA"/>
</dbReference>
<reference evidence="7" key="4">
    <citation type="submission" date="2018-07" db="EMBL/GenBank/DDBJ databases">
        <authorList>
            <consortium name="NARMS: The National Antimicrobial Resistance Monitoring System"/>
        </authorList>
    </citation>
    <scope>NUCLEOTIDE SEQUENCE</scope>
    <source>
        <strain evidence="7">FSIS1605764</strain>
    </source>
</reference>
<evidence type="ECO:0000313" key="20">
    <source>
        <dbReference type="EMBL" id="HAF0269159.1"/>
    </source>
</evidence>
<evidence type="ECO:0000313" key="7">
    <source>
        <dbReference type="EMBL" id="ECU5905258.1"/>
    </source>
</evidence>
<reference evidence="21 22" key="6">
    <citation type="submission" date="2019-04" db="EMBL/GenBank/DDBJ databases">
        <title>Development of a multi-locus typing scheme for an Enterobacteriaceae linear plasmid that mediates inter-species transfer of flagella.</title>
        <authorList>
            <person name="Robertson J."/>
            <person name="Lin J."/>
            <person name="Wren-Hedegus A."/>
            <person name="Arya G."/>
            <person name="Carrillo C."/>
            <person name="Nash J.H.E."/>
        </authorList>
    </citation>
    <scope>NUCLEOTIDE SEQUENCE [LARGE SCALE GENOMIC DNA]</scope>
    <source>
        <strain evidence="21 22">SA20130280</strain>
    </source>
</reference>
<evidence type="ECO:0000313" key="21">
    <source>
        <dbReference type="EMBL" id="QBY61466.1"/>
    </source>
</evidence>
<evidence type="ECO:0000313" key="9">
    <source>
        <dbReference type="EMBL" id="ECW5630444.1"/>
    </source>
</evidence>
<protein>
    <submittedName>
        <fullName evidence="11">SMI1/KNR4 family protein</fullName>
    </submittedName>
</protein>
<organism evidence="11">
    <name type="scientific">Salmonella senftenberg</name>
    <dbReference type="NCBI Taxonomy" id="28150"/>
    <lineage>
        <taxon>Bacteria</taxon>
        <taxon>Pseudomonadati</taxon>
        <taxon>Pseudomonadota</taxon>
        <taxon>Gammaproteobacteria</taxon>
        <taxon>Enterobacterales</taxon>
        <taxon>Enterobacteriaceae</taxon>
        <taxon>Salmonella</taxon>
    </lineage>
</organism>
<reference evidence="13" key="1">
    <citation type="journal article" date="2018" name="Genome Biol.">
        <title>SKESA: strategic k-mer extension for scrupulous assemblies.</title>
        <authorList>
            <person name="Souvorov A."/>
            <person name="Agarwala R."/>
            <person name="Lipman D.J."/>
        </authorList>
    </citation>
    <scope>NUCLEOTIDE SEQUENCE</scope>
    <source>
        <strain evidence="20">NVSL 6673</strain>
        <strain evidence="13">Salmonella enterica</strain>
    </source>
</reference>
<dbReference type="RefSeq" id="WP_001805218.1">
    <property type="nucleotide sequence ID" value="NZ_CALPAB010000019.1"/>
</dbReference>
<dbReference type="EMBL" id="DAATVH010000035">
    <property type="protein sequence ID" value="HAF0269159.1"/>
    <property type="molecule type" value="Genomic_DNA"/>
</dbReference>
<dbReference type="Pfam" id="PF09346">
    <property type="entry name" value="SMI1_KNR4"/>
    <property type="match status" value="1"/>
</dbReference>
<dbReference type="EMBL" id="AAKWVK010000028">
    <property type="protein sequence ID" value="ECW5630444.1"/>
    <property type="molecule type" value="Genomic_DNA"/>
</dbReference>